<comment type="caution">
    <text evidence="1">The sequence shown here is derived from an EMBL/GenBank/DDBJ whole genome shotgun (WGS) entry which is preliminary data.</text>
</comment>
<proteinExistence type="predicted"/>
<accession>A0AA86UCS2</accession>
<organism evidence="1">
    <name type="scientific">Hexamita inflata</name>
    <dbReference type="NCBI Taxonomy" id="28002"/>
    <lineage>
        <taxon>Eukaryota</taxon>
        <taxon>Metamonada</taxon>
        <taxon>Diplomonadida</taxon>
        <taxon>Hexamitidae</taxon>
        <taxon>Hexamitinae</taxon>
        <taxon>Hexamita</taxon>
    </lineage>
</organism>
<evidence type="ECO:0000313" key="3">
    <source>
        <dbReference type="Proteomes" id="UP001642409"/>
    </source>
</evidence>
<protein>
    <submittedName>
        <fullName evidence="2">Hypothetical_protein</fullName>
    </submittedName>
</protein>
<evidence type="ECO:0000313" key="1">
    <source>
        <dbReference type="EMBL" id="CAI9947066.1"/>
    </source>
</evidence>
<gene>
    <name evidence="1" type="ORF">HINF_LOCUS34711</name>
    <name evidence="2" type="ORF">HINF_LOCUS43756</name>
</gene>
<dbReference type="EMBL" id="CATOUU010000772">
    <property type="protein sequence ID" value="CAI9947066.1"/>
    <property type="molecule type" value="Genomic_DNA"/>
</dbReference>
<dbReference type="Proteomes" id="UP001642409">
    <property type="component" value="Unassembled WGS sequence"/>
</dbReference>
<name>A0AA86UCS2_9EUKA</name>
<dbReference type="AlphaFoldDB" id="A0AA86UCS2"/>
<evidence type="ECO:0000313" key="2">
    <source>
        <dbReference type="EMBL" id="CAL6050161.1"/>
    </source>
</evidence>
<sequence>MSNRVVNYFTESKKQSPCQIQSSITYQIKFNKSPTLKYTLQLKNYLPKQLSGKSSQKPPANLNSYNFRKTPLTRRCYGRPLVALHLIGVKYCFKISNKNTLQNKFITGLNLPVQTLTYTINILAYTTNITTDTAQHHIGVKNILSYILIQNNFQKYQYLILSNVISEFITFDHRVRRDKVISFLRLHRLSRNTNSLVFTNFSHLMKSHLYTASKIYLTFQKRYITNSCPNKKFLFLDSINLQKQIFLVTIQKWQK</sequence>
<keyword evidence="3" id="KW-1185">Reference proteome</keyword>
<reference evidence="2 3" key="2">
    <citation type="submission" date="2024-07" db="EMBL/GenBank/DDBJ databases">
        <authorList>
            <person name="Akdeniz Z."/>
        </authorList>
    </citation>
    <scope>NUCLEOTIDE SEQUENCE [LARGE SCALE GENOMIC DNA]</scope>
</reference>
<dbReference type="EMBL" id="CAXDID020000183">
    <property type="protein sequence ID" value="CAL6050161.1"/>
    <property type="molecule type" value="Genomic_DNA"/>
</dbReference>
<reference evidence="1" key="1">
    <citation type="submission" date="2023-06" db="EMBL/GenBank/DDBJ databases">
        <authorList>
            <person name="Kurt Z."/>
        </authorList>
    </citation>
    <scope>NUCLEOTIDE SEQUENCE</scope>
</reference>